<dbReference type="OrthoDB" id="34948at10239"/>
<accession>A0A0A1IUM4</accession>
<keyword evidence="2" id="KW-1185">Reference proteome</keyword>
<dbReference type="KEGG" id="vg:23680014"/>
<name>A0A0A1IUM4_9CAUD</name>
<proteinExistence type="predicted"/>
<dbReference type="RefSeq" id="YP_009125132.1">
    <property type="nucleotide sequence ID" value="NC_026594.1"/>
</dbReference>
<sequence>MSNALVKVFRVRVTPEVGYWEQCGLLALTPPEDGFCQVYQHPRRDLSKAKAEELQARILDAGQIDLGRWEHRGQIEADRVL</sequence>
<protein>
    <submittedName>
        <fullName evidence="1">Uncharacterized protein</fullName>
    </submittedName>
</protein>
<dbReference type="EMBL" id="LN610577">
    <property type="protein sequence ID" value="CEF89668.1"/>
    <property type="molecule type" value="Genomic_DNA"/>
</dbReference>
<gene>
    <name evidence="1" type="primary">ORF29</name>
</gene>
<dbReference type="GeneID" id="23680014"/>
<reference evidence="1 2" key="1">
    <citation type="journal article" date="2015" name="PLoS ONE">
        <title>Investigation of a Large Collection of Pseudomonas aeruginosa Bacteriophages Collected from a Single Environmental Source in Abidjan, Cote d'Ivoire.</title>
        <authorList>
            <person name="Essoh C."/>
            <person name="Latino L."/>
            <person name="Midoux C."/>
            <person name="Blouin Y."/>
            <person name="Loukou G."/>
            <person name="Nguetta S.P."/>
            <person name="Lathro S."/>
            <person name="Cablanmian A."/>
            <person name="Kouassi A.K."/>
            <person name="Vergnaud G."/>
            <person name="Pourcel C."/>
        </authorList>
    </citation>
    <scope>NUCLEOTIDE SEQUENCE [LARGE SCALE GENOMIC DNA]</scope>
    <source>
        <strain evidence="1">Ab18</strain>
    </source>
</reference>
<evidence type="ECO:0000313" key="2">
    <source>
        <dbReference type="Proteomes" id="UP000030226"/>
    </source>
</evidence>
<dbReference type="Proteomes" id="UP000030226">
    <property type="component" value="Segment"/>
</dbReference>
<evidence type="ECO:0000313" key="1">
    <source>
        <dbReference type="EMBL" id="CEF89668.1"/>
    </source>
</evidence>
<organism evidence="1 2">
    <name type="scientific">Pseudomonas phage vB_PaeS_PAO1_Ab18</name>
    <dbReference type="NCBI Taxonomy" id="1548905"/>
    <lineage>
        <taxon>Viruses</taxon>
        <taxon>Duplodnaviria</taxon>
        <taxon>Heunggongvirae</taxon>
        <taxon>Uroviricota</taxon>
        <taxon>Caudoviricetes</taxon>
        <taxon>Mesyanzhinovviridae</taxon>
        <taxon>Bradleyvirinae</taxon>
        <taxon>Abidjanvirus</taxon>
        <taxon>Abidjanvirus Ab18</taxon>
        <taxon>Pseudomonas virus Ab18</taxon>
    </lineage>
</organism>